<dbReference type="InterPro" id="IPR052165">
    <property type="entry name" value="Membrane_assoc_protease"/>
</dbReference>
<sequence length="322" mass="33220">PPGTVPPGAVPSQPAEPPGTPAADGALTRKQDNDAAAYIRGLAQLRGRNADWAERAVREAASLSASDALELGVIDLVADDVARLAARLDGRRVVVLGQERVLRLAGAALRDVRPDWRARLLTTITNPSIALLLMTVGIYGLIFEFMSPGAIVPGVVGAICLLLGLYALQLLPVNYVGLALIVLGIGLMVAESFLPSFGLIGLGGIVAFVVGALMLVDTELPGFGIPPGLVGALALVSFAVVAGTAGVALRTRRLGAVSGAGQMLGASATVLDSSGREGWAEVAGEIWRVSSDLTLRRGQTVRIVARTGHLLQVTPIDPDKGE</sequence>
<evidence type="ECO:0000256" key="5">
    <source>
        <dbReference type="SAM" id="MobiDB-lite"/>
    </source>
</evidence>
<organism evidence="9 10">
    <name type="scientific">Massilia glaciei</name>
    <dbReference type="NCBI Taxonomy" id="1524097"/>
    <lineage>
        <taxon>Bacteria</taxon>
        <taxon>Pseudomonadati</taxon>
        <taxon>Pseudomonadota</taxon>
        <taxon>Betaproteobacteria</taxon>
        <taxon>Burkholderiales</taxon>
        <taxon>Oxalobacteraceae</taxon>
        <taxon>Telluria group</taxon>
        <taxon>Massilia</taxon>
    </lineage>
</organism>
<keyword evidence="3 6" id="KW-1133">Transmembrane helix</keyword>
<dbReference type="InterPro" id="IPR056739">
    <property type="entry name" value="NfeD_membrane"/>
</dbReference>
<keyword evidence="4 6" id="KW-0472">Membrane</keyword>
<dbReference type="OrthoDB" id="5289056at2"/>
<evidence type="ECO:0000259" key="7">
    <source>
        <dbReference type="Pfam" id="PF01957"/>
    </source>
</evidence>
<reference evidence="9 10" key="1">
    <citation type="submission" date="2018-04" db="EMBL/GenBank/DDBJ databases">
        <title>Massilia violaceinigra sp. nov., a novel purple-pigmented bacterium isolated from Tianshan glacier, Xinjiang, China.</title>
        <authorList>
            <person name="Wang H."/>
        </authorList>
    </citation>
    <scope>NUCLEOTIDE SEQUENCE [LARGE SCALE GENOMIC DNA]</scope>
    <source>
        <strain evidence="9 10">B448-2</strain>
    </source>
</reference>
<evidence type="ECO:0000313" key="9">
    <source>
        <dbReference type="EMBL" id="PWF48687.1"/>
    </source>
</evidence>
<name>A0A2U2HMF8_9BURK</name>
<dbReference type="Gene3D" id="2.40.50.140">
    <property type="entry name" value="Nucleic acid-binding proteins"/>
    <property type="match status" value="1"/>
</dbReference>
<dbReference type="InterPro" id="IPR012340">
    <property type="entry name" value="NA-bd_OB-fold"/>
</dbReference>
<dbReference type="Pfam" id="PF01957">
    <property type="entry name" value="NfeD"/>
    <property type="match status" value="1"/>
</dbReference>
<dbReference type="AlphaFoldDB" id="A0A2U2HMF8"/>
<feature type="transmembrane region" description="Helical" evidence="6">
    <location>
        <begin position="150"/>
        <end position="167"/>
    </location>
</feature>
<dbReference type="Gene3D" id="3.90.226.10">
    <property type="entry name" value="2-enoyl-CoA Hydratase, Chain A, domain 1"/>
    <property type="match status" value="1"/>
</dbReference>
<comment type="subcellular location">
    <subcellularLocation>
        <location evidence="1">Membrane</location>
        <topology evidence="1">Multi-pass membrane protein</topology>
    </subcellularLocation>
</comment>
<feature type="domain" description="NfeD-like C-terminal" evidence="7">
    <location>
        <begin position="262"/>
        <end position="315"/>
    </location>
</feature>
<evidence type="ECO:0000256" key="2">
    <source>
        <dbReference type="ARBA" id="ARBA00022692"/>
    </source>
</evidence>
<dbReference type="PANTHER" id="PTHR33507">
    <property type="entry name" value="INNER MEMBRANE PROTEIN YBBJ"/>
    <property type="match status" value="1"/>
</dbReference>
<feature type="domain" description="NfeD integral membrane" evidence="8">
    <location>
        <begin position="129"/>
        <end position="241"/>
    </location>
</feature>
<feature type="transmembrane region" description="Helical" evidence="6">
    <location>
        <begin position="173"/>
        <end position="190"/>
    </location>
</feature>
<dbReference type="SUPFAM" id="SSF52096">
    <property type="entry name" value="ClpP/crotonase"/>
    <property type="match status" value="1"/>
</dbReference>
<keyword evidence="2 6" id="KW-0812">Transmembrane</keyword>
<dbReference type="EMBL" id="PXWF02000156">
    <property type="protein sequence ID" value="PWF48687.1"/>
    <property type="molecule type" value="Genomic_DNA"/>
</dbReference>
<feature type="transmembrane region" description="Helical" evidence="6">
    <location>
        <begin position="124"/>
        <end position="143"/>
    </location>
</feature>
<dbReference type="PANTHER" id="PTHR33507:SF4">
    <property type="entry name" value="NODULATION COMPETITIVENESS PROTEIN NFED"/>
    <property type="match status" value="1"/>
</dbReference>
<gene>
    <name evidence="9" type="ORF">C7C56_010535</name>
</gene>
<protein>
    <submittedName>
        <fullName evidence="9">Nodulation protein NfeD</fullName>
    </submittedName>
</protein>
<evidence type="ECO:0000256" key="3">
    <source>
        <dbReference type="ARBA" id="ARBA00022989"/>
    </source>
</evidence>
<accession>A0A2U2HMF8</accession>
<dbReference type="InterPro" id="IPR002810">
    <property type="entry name" value="NfeD-like_C"/>
</dbReference>
<proteinExistence type="predicted"/>
<comment type="caution">
    <text evidence="9">The sequence shown here is derived from an EMBL/GenBank/DDBJ whole genome shotgun (WGS) entry which is preliminary data.</text>
</comment>
<dbReference type="SUPFAM" id="SSF141322">
    <property type="entry name" value="NfeD domain-like"/>
    <property type="match status" value="1"/>
</dbReference>
<feature type="compositionally biased region" description="Pro residues" evidence="5">
    <location>
        <begin position="1"/>
        <end position="20"/>
    </location>
</feature>
<dbReference type="InterPro" id="IPR029045">
    <property type="entry name" value="ClpP/crotonase-like_dom_sf"/>
</dbReference>
<feature type="region of interest" description="Disordered" evidence="5">
    <location>
        <begin position="1"/>
        <end position="25"/>
    </location>
</feature>
<dbReference type="RefSeq" id="WP_106757380.1">
    <property type="nucleotide sequence ID" value="NZ_PXWF02000156.1"/>
</dbReference>
<feature type="non-terminal residue" evidence="9">
    <location>
        <position position="1"/>
    </location>
</feature>
<evidence type="ECO:0000313" key="10">
    <source>
        <dbReference type="Proteomes" id="UP000241421"/>
    </source>
</evidence>
<evidence type="ECO:0000256" key="6">
    <source>
        <dbReference type="SAM" id="Phobius"/>
    </source>
</evidence>
<evidence type="ECO:0000259" key="8">
    <source>
        <dbReference type="Pfam" id="PF24961"/>
    </source>
</evidence>
<evidence type="ECO:0000256" key="4">
    <source>
        <dbReference type="ARBA" id="ARBA00023136"/>
    </source>
</evidence>
<dbReference type="Proteomes" id="UP000241421">
    <property type="component" value="Unassembled WGS sequence"/>
</dbReference>
<feature type="transmembrane region" description="Helical" evidence="6">
    <location>
        <begin position="197"/>
        <end position="216"/>
    </location>
</feature>
<dbReference type="Pfam" id="PF24961">
    <property type="entry name" value="NfeD_membrane"/>
    <property type="match status" value="1"/>
</dbReference>
<evidence type="ECO:0000256" key="1">
    <source>
        <dbReference type="ARBA" id="ARBA00004141"/>
    </source>
</evidence>
<feature type="transmembrane region" description="Helical" evidence="6">
    <location>
        <begin position="228"/>
        <end position="249"/>
    </location>
</feature>
<dbReference type="GO" id="GO:0016020">
    <property type="term" value="C:membrane"/>
    <property type="evidence" value="ECO:0007669"/>
    <property type="project" value="UniProtKB-SubCell"/>
</dbReference>
<keyword evidence="10" id="KW-1185">Reference proteome</keyword>